<dbReference type="AlphaFoldDB" id="S8B8P0"/>
<evidence type="ECO:0008006" key="7">
    <source>
        <dbReference type="Google" id="ProtNLM"/>
    </source>
</evidence>
<keyword evidence="1" id="KW-0547">Nucleotide-binding</keyword>
<sequence length="1043" mass="116800">MSTHGGPGGAGPSSGGTGPAPNYKTIQALKNTQRIKPNSKLLPRKDDESISNLKCNVDHLKIEKGDSVIYERAFGRNSGLFIEAITFRDGRTGIVLYTRMPTAKYAAANGGIEFKETEGGVRIGYVVNFERNTTEVASGEKINCRTLQITIIYKKTKLLGPPKEKRLPGTTKEFAEALDMIAAQSSELDSITSNTRLTILLPYNKELAARLDTVKNIGSIDPIQMAPKRWWRDVQEFKTILSAAVSYEYTRSVKDAMGFRRTNLIAKFVNLDQQTVNDEVSGKDSESKGKQPKGYEPKIWYRFIFRNGPQYDRARHNKDQVMTLKPAVNMKWIVEWHQKDDSPAAYMRTAGISTETEISLVRESQDVVMAVQAEVRQSDVRKLNSNSRFTIVPSVNETVSKRINKSLDMIANADPSKPNAELYKCFLYGQSSKQVVTHEELVAVYREYLAISGLDKYQIQAGLAGLTHNFTIIQGPLGTGKSQVVIQMIAATLRGSKMSGSTVKVLVTAPSNSATNNLAWAWHRFLAGNPTYDFDGINAIRFIADAYHEPSREMEEGSEGPSIAQTICFELLNPVKGEFPQAYSLIEHRKDYPEWLDALQKEMDEAIFAKAKVVFTTCTASKGQQMERYYKPDFVIVDDAGNASEPETIVPLSFDSVKQVVLVWDSMQLPPVNGHDIPILQHSMLERLLGLQTKVEEIFATRMEVKAVTQAKEVLEMNCPNCGHLVLFSAGEEKQTDSDEGKQVNNVNNMGGSRGEGGDNDNKGEGLKWTTLRYNYRSSDAIVRFISDQFYGGLLLPTTQNFNDHDFIDAIFNNGTKYSSAIVWQDIAPNTDFEDETTGSKFNKASARAILNILTLAEQYDVNACDIAVIPMYASQASLISRAIKKKLNKLRDVQVSTPDSFQGQERKEEETDDEESTEGGIFESRFTHRTVLNQSRWISQIHMERKPEWKAIRPDVEAAQIWNQNLTSITSLLDRHGVRWTIVHLGTVDNEAAVAIIYDPEASRSWDEDTVESELRSLLLLKDIFPRLEFIGAQVRRGEQLS</sequence>
<keyword evidence="1" id="KW-0378">Hydrolase</keyword>
<keyword evidence="6" id="KW-1185">Reference proteome</keyword>
<feature type="region of interest" description="Disordered" evidence="2">
    <location>
        <begin position="735"/>
        <end position="764"/>
    </location>
</feature>
<dbReference type="OrthoDB" id="6513042at2759"/>
<feature type="region of interest" description="Disordered" evidence="2">
    <location>
        <begin position="1"/>
        <end position="23"/>
    </location>
</feature>
<dbReference type="EMBL" id="AQGS01001161">
    <property type="protein sequence ID" value="EPS35388.1"/>
    <property type="molecule type" value="Genomic_DNA"/>
</dbReference>
<gene>
    <name evidence="5" type="ORF">H072_11245</name>
</gene>
<protein>
    <recommendedName>
        <fullName evidence="7">DNA2/NAM7 helicase-like C-terminal domain-containing protein</fullName>
    </recommendedName>
</protein>
<organism evidence="5 6">
    <name type="scientific">Dactylellina haptotyla (strain CBS 200.50)</name>
    <name type="common">Nematode-trapping fungus</name>
    <name type="synonym">Monacrosporium haptotylum</name>
    <dbReference type="NCBI Taxonomy" id="1284197"/>
    <lineage>
        <taxon>Eukaryota</taxon>
        <taxon>Fungi</taxon>
        <taxon>Dikarya</taxon>
        <taxon>Ascomycota</taxon>
        <taxon>Pezizomycotina</taxon>
        <taxon>Orbiliomycetes</taxon>
        <taxon>Orbiliales</taxon>
        <taxon>Orbiliaceae</taxon>
        <taxon>Dactylellina</taxon>
    </lineage>
</organism>
<name>S8B8P0_DACHA</name>
<dbReference type="InterPro" id="IPR045055">
    <property type="entry name" value="DNA2/NAM7-like"/>
</dbReference>
<dbReference type="Gene3D" id="3.40.50.300">
    <property type="entry name" value="P-loop containing nucleotide triphosphate hydrolases"/>
    <property type="match status" value="2"/>
</dbReference>
<keyword evidence="1" id="KW-0347">Helicase</keyword>
<feature type="compositionally biased region" description="Gly residues" evidence="2">
    <location>
        <begin position="1"/>
        <end position="18"/>
    </location>
</feature>
<dbReference type="SUPFAM" id="SSF52540">
    <property type="entry name" value="P-loop containing nucleoside triphosphate hydrolases"/>
    <property type="match status" value="1"/>
</dbReference>
<dbReference type="CDD" id="cd18808">
    <property type="entry name" value="SF1_C_Upf1"/>
    <property type="match status" value="1"/>
</dbReference>
<evidence type="ECO:0000256" key="1">
    <source>
        <dbReference type="ARBA" id="ARBA00022806"/>
    </source>
</evidence>
<dbReference type="PANTHER" id="PTHR10887">
    <property type="entry name" value="DNA2/NAM7 HELICASE FAMILY"/>
    <property type="match status" value="1"/>
</dbReference>
<feature type="domain" description="DNA2/NAM7 helicase helicase" evidence="3">
    <location>
        <begin position="454"/>
        <end position="546"/>
    </location>
</feature>
<dbReference type="InterPro" id="IPR027417">
    <property type="entry name" value="P-loop_NTPase"/>
</dbReference>
<reference evidence="6" key="2">
    <citation type="submission" date="2013-04" db="EMBL/GenBank/DDBJ databases">
        <title>Genomic mechanisms accounting for the adaptation to parasitism in nematode-trapping fungi.</title>
        <authorList>
            <person name="Ahren D.G."/>
        </authorList>
    </citation>
    <scope>NUCLEOTIDE SEQUENCE [LARGE SCALE GENOMIC DNA]</scope>
    <source>
        <strain evidence="6">CBS 200.50</strain>
    </source>
</reference>
<evidence type="ECO:0000259" key="4">
    <source>
        <dbReference type="Pfam" id="PF13087"/>
    </source>
</evidence>
<reference evidence="5 6" key="1">
    <citation type="journal article" date="2013" name="PLoS Genet.">
        <title>Genomic mechanisms accounting for the adaptation to parasitism in nematode-trapping fungi.</title>
        <authorList>
            <person name="Meerupati T."/>
            <person name="Andersson K.M."/>
            <person name="Friman E."/>
            <person name="Kumar D."/>
            <person name="Tunlid A."/>
            <person name="Ahren D."/>
        </authorList>
    </citation>
    <scope>NUCLEOTIDE SEQUENCE [LARGE SCALE GENOMIC DNA]</scope>
    <source>
        <strain evidence="5 6">CBS 200.50</strain>
    </source>
</reference>
<comment type="caution">
    <text evidence="5">The sequence shown here is derived from an EMBL/GenBank/DDBJ whole genome shotgun (WGS) entry which is preliminary data.</text>
</comment>
<dbReference type="GO" id="GO:0004386">
    <property type="term" value="F:helicase activity"/>
    <property type="evidence" value="ECO:0007669"/>
    <property type="project" value="InterPro"/>
</dbReference>
<dbReference type="InterPro" id="IPR041677">
    <property type="entry name" value="DNA2/NAM7_AAA_11"/>
</dbReference>
<keyword evidence="1" id="KW-0067">ATP-binding</keyword>
<proteinExistence type="predicted"/>
<dbReference type="InterPro" id="IPR041679">
    <property type="entry name" value="DNA2/NAM7-like_C"/>
</dbReference>
<evidence type="ECO:0000256" key="2">
    <source>
        <dbReference type="SAM" id="MobiDB-lite"/>
    </source>
</evidence>
<dbReference type="PANTHER" id="PTHR10887:SF495">
    <property type="entry name" value="HELICASE SENATAXIN ISOFORM X1-RELATED"/>
    <property type="match status" value="1"/>
</dbReference>
<accession>S8B8P0</accession>
<evidence type="ECO:0000313" key="6">
    <source>
        <dbReference type="Proteomes" id="UP000015100"/>
    </source>
</evidence>
<dbReference type="eggNOG" id="KOG1802">
    <property type="taxonomic scope" value="Eukaryota"/>
</dbReference>
<dbReference type="Pfam" id="PF13086">
    <property type="entry name" value="AAA_11"/>
    <property type="match status" value="2"/>
</dbReference>
<evidence type="ECO:0000259" key="3">
    <source>
        <dbReference type="Pfam" id="PF13086"/>
    </source>
</evidence>
<feature type="compositionally biased region" description="Polar residues" evidence="2">
    <location>
        <begin position="895"/>
        <end position="904"/>
    </location>
</feature>
<dbReference type="OMA" id="KWIVEWH"/>
<dbReference type="InterPro" id="IPR047187">
    <property type="entry name" value="SF1_C_Upf1"/>
</dbReference>
<dbReference type="Pfam" id="PF13087">
    <property type="entry name" value="AAA_12"/>
    <property type="match status" value="1"/>
</dbReference>
<evidence type="ECO:0000313" key="5">
    <source>
        <dbReference type="EMBL" id="EPS35388.1"/>
    </source>
</evidence>
<dbReference type="Proteomes" id="UP000015100">
    <property type="component" value="Unassembled WGS sequence"/>
</dbReference>
<feature type="domain" description="DNA2/NAM7 helicase helicase" evidence="3">
    <location>
        <begin position="588"/>
        <end position="672"/>
    </location>
</feature>
<dbReference type="HOGENOM" id="CLU_292213_0_0_1"/>
<dbReference type="STRING" id="1284197.S8B8P0"/>
<feature type="region of interest" description="Disordered" evidence="2">
    <location>
        <begin position="895"/>
        <end position="921"/>
    </location>
</feature>
<feature type="domain" description="DNA2/NAM7 helicase-like C-terminal" evidence="4">
    <location>
        <begin position="768"/>
        <end position="907"/>
    </location>
</feature>